<evidence type="ECO:0000256" key="3">
    <source>
        <dbReference type="ARBA" id="ARBA00022553"/>
    </source>
</evidence>
<dbReference type="Gene3D" id="1.10.10.60">
    <property type="entry name" value="Homeodomain-like"/>
    <property type="match status" value="1"/>
</dbReference>
<dbReference type="InterPro" id="IPR048714">
    <property type="entry name" value="DpiA-like_HTH"/>
</dbReference>
<dbReference type="Pfam" id="PF20714">
    <property type="entry name" value="HTH_64"/>
    <property type="match status" value="1"/>
</dbReference>
<keyword evidence="3" id="KW-0597">Phosphoprotein</keyword>
<organism evidence="10 11">
    <name type="scientific">Alicyclobacillus acidoterrestris (strain ATCC 49025 / DSM 3922 / CIP 106132 / NCIMB 13137 / GD3B)</name>
    <dbReference type="NCBI Taxonomy" id="1356854"/>
    <lineage>
        <taxon>Bacteria</taxon>
        <taxon>Bacillati</taxon>
        <taxon>Bacillota</taxon>
        <taxon>Bacilli</taxon>
        <taxon>Bacillales</taxon>
        <taxon>Alicyclobacillaceae</taxon>
        <taxon>Alicyclobacillus</taxon>
    </lineage>
</organism>
<dbReference type="PROSITE" id="PS50110">
    <property type="entry name" value="RESPONSE_REGULATORY"/>
    <property type="match status" value="1"/>
</dbReference>
<name>T0BSZ8_ALIAG</name>
<dbReference type="InterPro" id="IPR024187">
    <property type="entry name" value="Sig_transdc_resp-reg_cit/mal"/>
</dbReference>
<keyword evidence="7 9" id="KW-0010">Activator</keyword>
<dbReference type="OrthoDB" id="9759232at2"/>
<keyword evidence="5 9" id="KW-0805">Transcription regulation</keyword>
<evidence type="ECO:0000256" key="9">
    <source>
        <dbReference type="PIRNR" id="PIRNR006171"/>
    </source>
</evidence>
<evidence type="ECO:0000313" key="11">
    <source>
        <dbReference type="Proteomes" id="UP000829401"/>
    </source>
</evidence>
<accession>A0A9E6ZJF3</accession>
<dbReference type="InterPro" id="IPR051271">
    <property type="entry name" value="2C-system_Tx_regulators"/>
</dbReference>
<dbReference type="CDD" id="cd19925">
    <property type="entry name" value="REC_citrate_TCS"/>
    <property type="match status" value="1"/>
</dbReference>
<dbReference type="GO" id="GO:0003677">
    <property type="term" value="F:DNA binding"/>
    <property type="evidence" value="ECO:0007669"/>
    <property type="project" value="UniProtKB-KW"/>
</dbReference>
<evidence type="ECO:0000256" key="4">
    <source>
        <dbReference type="ARBA" id="ARBA00023012"/>
    </source>
</evidence>
<proteinExistence type="predicted"/>
<dbReference type="eggNOG" id="COG4565">
    <property type="taxonomic scope" value="Bacteria"/>
</dbReference>
<evidence type="ECO:0000256" key="5">
    <source>
        <dbReference type="ARBA" id="ARBA00023015"/>
    </source>
</evidence>
<keyword evidence="2 9" id="KW-0963">Cytoplasm</keyword>
<dbReference type="GO" id="GO:0003700">
    <property type="term" value="F:DNA-binding transcription factor activity"/>
    <property type="evidence" value="ECO:0007669"/>
    <property type="project" value="InterPro"/>
</dbReference>
<dbReference type="Gene3D" id="3.40.50.2300">
    <property type="match status" value="1"/>
</dbReference>
<comment type="subcellular location">
    <subcellularLocation>
        <location evidence="1 9">Cytoplasm</location>
    </subcellularLocation>
</comment>
<keyword evidence="11" id="KW-1185">Reference proteome</keyword>
<evidence type="ECO:0000256" key="7">
    <source>
        <dbReference type="ARBA" id="ARBA00023159"/>
    </source>
</evidence>
<evidence type="ECO:0000256" key="1">
    <source>
        <dbReference type="ARBA" id="ARBA00004496"/>
    </source>
</evidence>
<gene>
    <name evidence="10" type="ORF">K1I37_07250</name>
</gene>
<dbReference type="KEGG" id="aaco:K1I37_07250"/>
<dbReference type="SMART" id="SM00448">
    <property type="entry name" value="REC"/>
    <property type="match status" value="1"/>
</dbReference>
<dbReference type="SUPFAM" id="SSF52172">
    <property type="entry name" value="CheY-like"/>
    <property type="match status" value="1"/>
</dbReference>
<keyword evidence="6 9" id="KW-0238">DNA-binding</keyword>
<keyword evidence="4 9" id="KW-0902">Two-component regulatory system</keyword>
<dbReference type="PIRSF" id="PIRSF006171">
    <property type="entry name" value="RR_citrat_malat"/>
    <property type="match status" value="1"/>
</dbReference>
<dbReference type="Pfam" id="PF00072">
    <property type="entry name" value="Response_reg"/>
    <property type="match status" value="1"/>
</dbReference>
<protein>
    <recommendedName>
        <fullName evidence="9">Transcriptional regulatory protein</fullName>
    </recommendedName>
</protein>
<dbReference type="InterPro" id="IPR011006">
    <property type="entry name" value="CheY-like_superfamily"/>
</dbReference>
<dbReference type="PANTHER" id="PTHR45526">
    <property type="entry name" value="TRANSCRIPTIONAL REGULATORY PROTEIN DPIA"/>
    <property type="match status" value="1"/>
</dbReference>
<keyword evidence="8 9" id="KW-0804">Transcription</keyword>
<dbReference type="GO" id="GO:0005737">
    <property type="term" value="C:cytoplasm"/>
    <property type="evidence" value="ECO:0007669"/>
    <property type="project" value="UniProtKB-SubCell"/>
</dbReference>
<evidence type="ECO:0000313" key="10">
    <source>
        <dbReference type="EMBL" id="UNO50263.1"/>
    </source>
</evidence>
<evidence type="ECO:0000256" key="8">
    <source>
        <dbReference type="ARBA" id="ARBA00023163"/>
    </source>
</evidence>
<dbReference type="GO" id="GO:0000156">
    <property type="term" value="F:phosphorelay response regulator activity"/>
    <property type="evidence" value="ECO:0007669"/>
    <property type="project" value="TreeGrafter"/>
</dbReference>
<dbReference type="AlphaFoldDB" id="T0BSZ8"/>
<dbReference type="EMBL" id="CP080467">
    <property type="protein sequence ID" value="UNO50263.1"/>
    <property type="molecule type" value="Genomic_DNA"/>
</dbReference>
<dbReference type="InterPro" id="IPR001789">
    <property type="entry name" value="Sig_transdc_resp-reg_receiver"/>
</dbReference>
<sequence length="239" mass="27473">MKQDTAIQVLVIEDDVRIAEINRRFVERVDGYQVVGVATNETEAKEHLAILHPDLVLLDVYFPDMDGFELLQYIHQYHDNTDVIMITAAKEVRAVKSAVRSGVFDYIVKPVMFDRFQETLLRYRAFRKRLDALMKENPKVDQQAIDELMQSIEPKSLDGADRANFPKGIDKLTLEKVQSVLDQHQAGLTAEQMSQKIGCSRTTARRYLEYLVAQDQVQADLSYGVVGRPERIYRPVQRT</sequence>
<dbReference type="STRING" id="1356854.N007_12815"/>
<evidence type="ECO:0000256" key="6">
    <source>
        <dbReference type="ARBA" id="ARBA00023125"/>
    </source>
</evidence>
<dbReference type="Proteomes" id="UP000829401">
    <property type="component" value="Chromosome"/>
</dbReference>
<dbReference type="RefSeq" id="WP_021297620.1">
    <property type="nucleotide sequence ID" value="NZ_AURB01000156.1"/>
</dbReference>
<reference evidence="11" key="1">
    <citation type="journal article" date="2022" name="G3 (Bethesda)">
        <title>Unveiling the complete genome sequence of Alicyclobacillus acidoterrestris DSM 3922T, a taint-producing strain.</title>
        <authorList>
            <person name="Leonardo I.C."/>
            <person name="Barreto Crespo M.T."/>
            <person name="Gaspar F.B."/>
        </authorList>
    </citation>
    <scope>NUCLEOTIDE SEQUENCE [LARGE SCALE GENOMIC DNA]</scope>
    <source>
        <strain evidence="11">DSM 3922</strain>
    </source>
</reference>
<dbReference type="PANTHER" id="PTHR45526:SF1">
    <property type="entry name" value="TRANSCRIPTIONAL REGULATORY PROTEIN DCUR-RELATED"/>
    <property type="match status" value="1"/>
</dbReference>
<evidence type="ECO:0000256" key="2">
    <source>
        <dbReference type="ARBA" id="ARBA00022490"/>
    </source>
</evidence>
<accession>T0BSZ8</accession>